<keyword evidence="3" id="KW-0285">Flavoprotein</keyword>
<feature type="domain" description="Acyl-CoA oxidase C-alpha1" evidence="7">
    <location>
        <begin position="308"/>
        <end position="455"/>
    </location>
</feature>
<dbReference type="InterPro" id="IPR055060">
    <property type="entry name" value="ACOX_C_alpha1"/>
</dbReference>
<dbReference type="PANTHER" id="PTHR10909">
    <property type="entry name" value="ELECTRON TRANSPORT OXIDOREDUCTASE"/>
    <property type="match status" value="1"/>
</dbReference>
<evidence type="ECO:0000256" key="5">
    <source>
        <dbReference type="ARBA" id="ARBA00023002"/>
    </source>
</evidence>
<sequence length="639" mass="68681">MNAYQIENGGISGASVSRPIIAPEIDEIRDALSGLTKPDHRRLLIQLLSSADFDKPLDRHSVDLHRSTYDRLAALARRLPAAAGDLSDPSLMSAIAEWTAVNDPSLCIAALIHYGLCIGSLVELGKGNDRAQAYARELAAGRKVGAFMITEIGGGNSQLATRTEARFDAATRTFVLHTPDDGALKFTNVGVNDLDKLGIVCARVIVDARDCGVFAFALDLSTRDGPLPGVRLSAPAEIPLVPFDYGLAGFDRVRVPFDAWLSDGASIDADGRFHDPLGDPNGRLVRTLTAPENVWAMGAIGLAAVSRTCVAQALRYSTHRSSMARIAPETSLIRYSTQQRALLRALATSYVMTCFANEASREWAHALHRRAQPDRTAGTFMMWAPWSSTNRKLALVKALTAWAAEEVAAECRLRCGVAGDLLVNRYLDYQGLGHVFNDAGGNNFLILLDTARTLVAAPAASAVADDVGSGWPEAARDAIAALRAYERRLIRSLADHVDARTASGVDPLDVWNPLLPDARDAAQAYGLNLALNAALAAADAVDGEPARTLLRDLVALFAIDRAQRHGGWLISEGVLEASRYRQLDAATDALCARLVPHVDTFVEAFGHPHPVVRSPISDPARDYATSLARTLRVPPAHAH</sequence>
<organism evidence="8 10">
    <name type="scientific">Burkholderia latens</name>
    <dbReference type="NCBI Taxonomy" id="488446"/>
    <lineage>
        <taxon>Bacteria</taxon>
        <taxon>Pseudomonadati</taxon>
        <taxon>Pseudomonadota</taxon>
        <taxon>Betaproteobacteria</taxon>
        <taxon>Burkholderiales</taxon>
        <taxon>Burkholderiaceae</taxon>
        <taxon>Burkholderia</taxon>
        <taxon>Burkholderia cepacia complex</taxon>
    </lineage>
</organism>
<reference evidence="9 11" key="2">
    <citation type="submission" date="2019-09" db="EMBL/GenBank/DDBJ databases">
        <authorList>
            <person name="Depoorter E."/>
        </authorList>
    </citation>
    <scope>NUCLEOTIDE SEQUENCE [LARGE SCALE GENOMIC DNA]</scope>
    <source>
        <strain evidence="9">LMG 24064</strain>
    </source>
</reference>
<proteinExistence type="inferred from homology"/>
<evidence type="ECO:0000256" key="1">
    <source>
        <dbReference type="ARBA" id="ARBA00001974"/>
    </source>
</evidence>
<dbReference type="AlphaFoldDB" id="A0A6H9TBT7"/>
<name>A0A6H9TBT7_9BURK</name>
<dbReference type="GO" id="GO:0071949">
    <property type="term" value="F:FAD binding"/>
    <property type="evidence" value="ECO:0007669"/>
    <property type="project" value="InterPro"/>
</dbReference>
<dbReference type="InterPro" id="IPR009100">
    <property type="entry name" value="AcylCoA_DH/oxidase_NM_dom_sf"/>
</dbReference>
<dbReference type="Pfam" id="PF22924">
    <property type="entry name" value="ACOX_C_alpha1"/>
    <property type="match status" value="1"/>
</dbReference>
<dbReference type="InterPro" id="IPR046373">
    <property type="entry name" value="Acyl-CoA_Oxase/DH_mid-dom_sf"/>
</dbReference>
<dbReference type="EMBL" id="VZOJ01000031">
    <property type="protein sequence ID" value="KAB0642071.1"/>
    <property type="molecule type" value="Genomic_DNA"/>
</dbReference>
<dbReference type="InterPro" id="IPR036250">
    <property type="entry name" value="AcylCo_DH-like_C"/>
</dbReference>
<comment type="cofactor">
    <cofactor evidence="1">
        <name>FAD</name>
        <dbReference type="ChEBI" id="CHEBI:57692"/>
    </cofactor>
</comment>
<dbReference type="GO" id="GO:0033540">
    <property type="term" value="P:fatty acid beta-oxidation using acyl-CoA oxidase"/>
    <property type="evidence" value="ECO:0007669"/>
    <property type="project" value="TreeGrafter"/>
</dbReference>
<evidence type="ECO:0000313" key="8">
    <source>
        <dbReference type="EMBL" id="KAB0642071.1"/>
    </source>
</evidence>
<evidence type="ECO:0000259" key="7">
    <source>
        <dbReference type="Pfam" id="PF22924"/>
    </source>
</evidence>
<evidence type="ECO:0000313" key="9">
    <source>
        <dbReference type="EMBL" id="VWB91549.1"/>
    </source>
</evidence>
<dbReference type="InterPro" id="IPR002655">
    <property type="entry name" value="Acyl-CoA_oxidase_C"/>
</dbReference>
<gene>
    <name evidence="9" type="ORF">BLA24064_04351</name>
    <name evidence="8" type="ORF">F7R21_13650</name>
</gene>
<comment type="similarity">
    <text evidence="2">Belongs to the acyl-CoA oxidase family.</text>
</comment>
<dbReference type="Gene3D" id="2.40.110.10">
    <property type="entry name" value="Butyryl-CoA Dehydrogenase, subunit A, domain 2"/>
    <property type="match status" value="1"/>
</dbReference>
<dbReference type="SUPFAM" id="SSF47203">
    <property type="entry name" value="Acyl-CoA dehydrogenase C-terminal domain-like"/>
    <property type="match status" value="2"/>
</dbReference>
<dbReference type="Gene3D" id="1.20.140.10">
    <property type="entry name" value="Butyryl-CoA Dehydrogenase, subunit A, domain 3"/>
    <property type="match status" value="2"/>
</dbReference>
<evidence type="ECO:0000256" key="3">
    <source>
        <dbReference type="ARBA" id="ARBA00022630"/>
    </source>
</evidence>
<dbReference type="EMBL" id="CABVPL010000036">
    <property type="protein sequence ID" value="VWB91549.1"/>
    <property type="molecule type" value="Genomic_DNA"/>
</dbReference>
<accession>A0A6H9TBT7</accession>
<evidence type="ECO:0000256" key="2">
    <source>
        <dbReference type="ARBA" id="ARBA00006288"/>
    </source>
</evidence>
<dbReference type="SUPFAM" id="SSF56645">
    <property type="entry name" value="Acyl-CoA dehydrogenase NM domain-like"/>
    <property type="match status" value="1"/>
</dbReference>
<dbReference type="RefSeq" id="WP_151064812.1">
    <property type="nucleotide sequence ID" value="NZ_CABVPL010000036.1"/>
</dbReference>
<dbReference type="GO" id="GO:0055088">
    <property type="term" value="P:lipid homeostasis"/>
    <property type="evidence" value="ECO:0007669"/>
    <property type="project" value="TreeGrafter"/>
</dbReference>
<evidence type="ECO:0000313" key="10">
    <source>
        <dbReference type="Proteomes" id="UP000430232"/>
    </source>
</evidence>
<dbReference type="GO" id="GO:0005504">
    <property type="term" value="F:fatty acid binding"/>
    <property type="evidence" value="ECO:0007669"/>
    <property type="project" value="TreeGrafter"/>
</dbReference>
<keyword evidence="4" id="KW-0274">FAD</keyword>
<feature type="domain" description="Acyl-CoA oxidase C-terminal" evidence="6">
    <location>
        <begin position="478"/>
        <end position="616"/>
    </location>
</feature>
<keyword evidence="10" id="KW-1185">Reference proteome</keyword>
<evidence type="ECO:0000313" key="11">
    <source>
        <dbReference type="Proteomes" id="UP000494222"/>
    </source>
</evidence>
<dbReference type="InterPro" id="IPR012258">
    <property type="entry name" value="Acyl-CoA_oxidase"/>
</dbReference>
<dbReference type="GO" id="GO:0003997">
    <property type="term" value="F:acyl-CoA oxidase activity"/>
    <property type="evidence" value="ECO:0007669"/>
    <property type="project" value="InterPro"/>
</dbReference>
<dbReference type="Proteomes" id="UP000430232">
    <property type="component" value="Unassembled WGS sequence"/>
</dbReference>
<protein>
    <submittedName>
        <fullName evidence="8">Uncharacterized protein</fullName>
    </submittedName>
</protein>
<evidence type="ECO:0000259" key="6">
    <source>
        <dbReference type="Pfam" id="PF01756"/>
    </source>
</evidence>
<dbReference type="OrthoDB" id="9808564at2"/>
<dbReference type="PANTHER" id="PTHR10909:SF382">
    <property type="entry name" value="ACYL-COENZYME A OXIDASE"/>
    <property type="match status" value="1"/>
</dbReference>
<dbReference type="Pfam" id="PF01756">
    <property type="entry name" value="ACOX"/>
    <property type="match status" value="1"/>
</dbReference>
<keyword evidence="5" id="KW-0560">Oxidoreductase</keyword>
<dbReference type="Proteomes" id="UP000494222">
    <property type="component" value="Unassembled WGS sequence"/>
</dbReference>
<reference evidence="8 10" key="1">
    <citation type="submission" date="2019-09" db="EMBL/GenBank/DDBJ databases">
        <title>Draft genome sequences of 48 bacterial type strains from the CCUG.</title>
        <authorList>
            <person name="Tunovic T."/>
            <person name="Pineiro-Iglesias B."/>
            <person name="Unosson C."/>
            <person name="Inganas E."/>
            <person name="Ohlen M."/>
            <person name="Cardew S."/>
            <person name="Jensie-Markopoulos S."/>
            <person name="Salva-Serra F."/>
            <person name="Jaen-Luchoro D."/>
            <person name="Karlsson R."/>
            <person name="Svensson-Stadler L."/>
            <person name="Chun J."/>
            <person name="Moore E."/>
        </authorList>
    </citation>
    <scope>NUCLEOTIDE SEQUENCE [LARGE SCALE GENOMIC DNA]</scope>
    <source>
        <strain evidence="8 10">CCUG 54555</strain>
    </source>
</reference>
<evidence type="ECO:0000256" key="4">
    <source>
        <dbReference type="ARBA" id="ARBA00022827"/>
    </source>
</evidence>
<dbReference type="GeneID" id="99791633"/>